<accession>A0AAV9DU42</accession>
<organism evidence="4 5">
    <name type="scientific">Acorus calamus</name>
    <name type="common">Sweet flag</name>
    <dbReference type="NCBI Taxonomy" id="4465"/>
    <lineage>
        <taxon>Eukaryota</taxon>
        <taxon>Viridiplantae</taxon>
        <taxon>Streptophyta</taxon>
        <taxon>Embryophyta</taxon>
        <taxon>Tracheophyta</taxon>
        <taxon>Spermatophyta</taxon>
        <taxon>Magnoliopsida</taxon>
        <taxon>Liliopsida</taxon>
        <taxon>Acoraceae</taxon>
        <taxon>Acorus</taxon>
    </lineage>
</organism>
<keyword evidence="5" id="KW-1185">Reference proteome</keyword>
<dbReference type="Gene3D" id="1.10.600.10">
    <property type="entry name" value="Farnesyl Diphosphate Synthase"/>
    <property type="match status" value="2"/>
</dbReference>
<evidence type="ECO:0000313" key="4">
    <source>
        <dbReference type="EMBL" id="KAK1305166.1"/>
    </source>
</evidence>
<dbReference type="Pfam" id="PF03936">
    <property type="entry name" value="Terpene_synth_C"/>
    <property type="match status" value="2"/>
</dbReference>
<comment type="caution">
    <text evidence="4">The sequence shown here is derived from an EMBL/GenBank/DDBJ whole genome shotgun (WGS) entry which is preliminary data.</text>
</comment>
<dbReference type="Proteomes" id="UP001180020">
    <property type="component" value="Unassembled WGS sequence"/>
</dbReference>
<proteinExistence type="predicted"/>
<dbReference type="EMBL" id="JAUJYO010000011">
    <property type="protein sequence ID" value="KAK1305166.1"/>
    <property type="molecule type" value="Genomic_DNA"/>
</dbReference>
<dbReference type="InterPro" id="IPR005630">
    <property type="entry name" value="Terpene_synthase_metal-bd"/>
</dbReference>
<dbReference type="AlphaFoldDB" id="A0AAV9DU42"/>
<gene>
    <name evidence="4" type="primary">TPS11</name>
    <name evidence="4" type="ORF">QJS10_CPB11g01126</name>
</gene>
<dbReference type="GO" id="GO:0010333">
    <property type="term" value="F:terpene synthase activity"/>
    <property type="evidence" value="ECO:0007669"/>
    <property type="project" value="InterPro"/>
</dbReference>
<keyword evidence="2" id="KW-0460">Magnesium</keyword>
<name>A0AAV9DU42_ACOCL</name>
<dbReference type="SUPFAM" id="SSF48576">
    <property type="entry name" value="Terpenoid synthases"/>
    <property type="match status" value="1"/>
</dbReference>
<sequence length="219" mass="25140">MFPEPCYSKCRIEVAKAVAILLVIDDVYDSYGSLEDLTLFTDAIRRWDVEAVDGLPQYMKICYMALYNTINEIAYSILKEYGWSVIPHLQRLWTDICEAFLVDAKWFNRGTVPTLEDYLTNGVITGGTFPIQRSSSAPEGFFDFGMILEHQRRSKRGHVTSSIECYMREKLMDCSDEDARAHIKQLIRRQWRHLNEGLICPNAPPLSVTRTAMNVARTA</sequence>
<dbReference type="InterPro" id="IPR008949">
    <property type="entry name" value="Isoprenoid_synthase_dom_sf"/>
</dbReference>
<feature type="domain" description="Terpene synthase metal-binding" evidence="3">
    <location>
        <begin position="149"/>
        <end position="192"/>
    </location>
</feature>
<dbReference type="GO" id="GO:0000287">
    <property type="term" value="F:magnesium ion binding"/>
    <property type="evidence" value="ECO:0007669"/>
    <property type="project" value="InterPro"/>
</dbReference>
<reference evidence="4" key="1">
    <citation type="journal article" date="2023" name="Nat. Commun.">
        <title>Diploid and tetraploid genomes of Acorus and the evolution of monocots.</title>
        <authorList>
            <person name="Ma L."/>
            <person name="Liu K.W."/>
            <person name="Li Z."/>
            <person name="Hsiao Y.Y."/>
            <person name="Qi Y."/>
            <person name="Fu T."/>
            <person name="Tang G.D."/>
            <person name="Zhang D."/>
            <person name="Sun W.H."/>
            <person name="Liu D.K."/>
            <person name="Li Y."/>
            <person name="Chen G.Z."/>
            <person name="Liu X.D."/>
            <person name="Liao X.Y."/>
            <person name="Jiang Y.T."/>
            <person name="Yu X."/>
            <person name="Hao Y."/>
            <person name="Huang J."/>
            <person name="Zhao X.W."/>
            <person name="Ke S."/>
            <person name="Chen Y.Y."/>
            <person name="Wu W.L."/>
            <person name="Hsu J.L."/>
            <person name="Lin Y.F."/>
            <person name="Huang M.D."/>
            <person name="Li C.Y."/>
            <person name="Huang L."/>
            <person name="Wang Z.W."/>
            <person name="Zhao X."/>
            <person name="Zhong W.Y."/>
            <person name="Peng D.H."/>
            <person name="Ahmad S."/>
            <person name="Lan S."/>
            <person name="Zhang J.S."/>
            <person name="Tsai W.C."/>
            <person name="Van de Peer Y."/>
            <person name="Liu Z.J."/>
        </authorList>
    </citation>
    <scope>NUCLEOTIDE SEQUENCE</scope>
    <source>
        <strain evidence="4">CP</strain>
    </source>
</reference>
<evidence type="ECO:0000313" key="5">
    <source>
        <dbReference type="Proteomes" id="UP001180020"/>
    </source>
</evidence>
<dbReference type="GO" id="GO:0016114">
    <property type="term" value="P:terpenoid biosynthetic process"/>
    <property type="evidence" value="ECO:0007669"/>
    <property type="project" value="InterPro"/>
</dbReference>
<dbReference type="PANTHER" id="PTHR31225:SF137">
    <property type="entry name" value="TERPENE SYNTHASE 11-RELATED"/>
    <property type="match status" value="1"/>
</dbReference>
<keyword evidence="1" id="KW-0479">Metal-binding</keyword>
<dbReference type="PANTHER" id="PTHR31225">
    <property type="entry name" value="OS04G0344100 PROTEIN-RELATED"/>
    <property type="match status" value="1"/>
</dbReference>
<evidence type="ECO:0000259" key="3">
    <source>
        <dbReference type="Pfam" id="PF03936"/>
    </source>
</evidence>
<reference evidence="4" key="2">
    <citation type="submission" date="2023-06" db="EMBL/GenBank/DDBJ databases">
        <authorList>
            <person name="Ma L."/>
            <person name="Liu K.-W."/>
            <person name="Li Z."/>
            <person name="Hsiao Y.-Y."/>
            <person name="Qi Y."/>
            <person name="Fu T."/>
            <person name="Tang G."/>
            <person name="Zhang D."/>
            <person name="Sun W.-H."/>
            <person name="Liu D.-K."/>
            <person name="Li Y."/>
            <person name="Chen G.-Z."/>
            <person name="Liu X.-D."/>
            <person name="Liao X.-Y."/>
            <person name="Jiang Y.-T."/>
            <person name="Yu X."/>
            <person name="Hao Y."/>
            <person name="Huang J."/>
            <person name="Zhao X.-W."/>
            <person name="Ke S."/>
            <person name="Chen Y.-Y."/>
            <person name="Wu W.-L."/>
            <person name="Hsu J.-L."/>
            <person name="Lin Y.-F."/>
            <person name="Huang M.-D."/>
            <person name="Li C.-Y."/>
            <person name="Huang L."/>
            <person name="Wang Z.-W."/>
            <person name="Zhao X."/>
            <person name="Zhong W.-Y."/>
            <person name="Peng D.-H."/>
            <person name="Ahmad S."/>
            <person name="Lan S."/>
            <person name="Zhang J.-S."/>
            <person name="Tsai W.-C."/>
            <person name="Van De Peer Y."/>
            <person name="Liu Z.-J."/>
        </authorList>
    </citation>
    <scope>NUCLEOTIDE SEQUENCE</scope>
    <source>
        <strain evidence="4">CP</strain>
        <tissue evidence="4">Leaves</tissue>
    </source>
</reference>
<evidence type="ECO:0000256" key="1">
    <source>
        <dbReference type="ARBA" id="ARBA00022723"/>
    </source>
</evidence>
<dbReference type="InterPro" id="IPR050148">
    <property type="entry name" value="Terpene_synthase-like"/>
</dbReference>
<feature type="domain" description="Terpene synthase metal-binding" evidence="3">
    <location>
        <begin position="1"/>
        <end position="131"/>
    </location>
</feature>
<protein>
    <submittedName>
        <fullName evidence="4">Terpene synthase 11</fullName>
    </submittedName>
</protein>
<evidence type="ECO:0000256" key="2">
    <source>
        <dbReference type="ARBA" id="ARBA00022842"/>
    </source>
</evidence>